<keyword evidence="24" id="KW-1185">Reference proteome</keyword>
<dbReference type="Pfam" id="PF13976">
    <property type="entry name" value="gag_pre-integrs"/>
    <property type="match status" value="1"/>
</dbReference>
<dbReference type="GO" id="GO:0003964">
    <property type="term" value="F:RNA-directed DNA polymerase activity"/>
    <property type="evidence" value="ECO:0007669"/>
    <property type="project" value="UniProtKB-KW"/>
</dbReference>
<keyword evidence="20" id="KW-0472">Membrane</keyword>
<dbReference type="PROSITE" id="PS50994">
    <property type="entry name" value="INTEGRASE"/>
    <property type="match status" value="1"/>
</dbReference>
<dbReference type="PANTHER" id="PTHR42648">
    <property type="entry name" value="TRANSPOSASE, PUTATIVE-RELATED"/>
    <property type="match status" value="1"/>
</dbReference>
<keyword evidence="17" id="KW-0863">Zinc-finger</keyword>
<evidence type="ECO:0000313" key="23">
    <source>
        <dbReference type="EMBL" id="OXA56431.1"/>
    </source>
</evidence>
<keyword evidence="11" id="KW-0460">Magnesium</keyword>
<feature type="region of interest" description="Disordered" evidence="19">
    <location>
        <begin position="314"/>
        <end position="336"/>
    </location>
</feature>
<dbReference type="GO" id="GO:0003676">
    <property type="term" value="F:nucleic acid binding"/>
    <property type="evidence" value="ECO:0007669"/>
    <property type="project" value="InterPro"/>
</dbReference>
<keyword evidence="14" id="KW-0808">Transferase</keyword>
<dbReference type="OrthoDB" id="413361at2759"/>
<sequence>MQQFNHPGKIHRDMKTHVDKLLAQEISLLGKKYFTSLDFASGYYQVQMSHEAQEKATSVTCEGTFAHTVLPSGDSNGPARFAELLDSIDHSNVKKLEGSRDYPLWKINLENIFWASGLDQVVFGKEKRPSSDADKQRAWDILNRAGMGIILQTVDEKLTSYEFYQSSLGERTATELVNSLQTISGQLKAMGYTSLDEEAILSKALHELRGPRYDSFVSAWDVVPDKEKTIVNLVQKLNIHQSREEIWCKDTVSEKAFSSVKAGEAHGTYLHKTRSGPENGNGKEERKKKKRCYNCGFKGHIKADCRFPLKKKEGETSKDKKKDENNENNKEPSDKKKNFVYTTDKSFMIKSSRHATRDAYVWYCDSGTNVHVCGRREWFVSYEEFETPRKLQVATNTYADCPGEGTVAVQACIKGNWEMVSLTKVLFLPKGANLFSQNRMLKRGFYAQSSGEGTTFFEQNGKESLKAKLSEDGMQIMLFKPVEKDPKAFMCASQKRALQRWHERLAHVGFKYLKHSVNKQAVFLGRQNELEDEYRCEVCIKAKATLKPYPTQSERNYETGELLHFDLGHAVSRSNQGNKYFLLVKDNESSYRVVYFQNTKLPETTVRNVKDAVEMFSNQVGLRVKRLKSDKGCEFKNHLMEQFISEKGIIYEYTPAGCSQANGKIEREVRTVRNTARALLLEAGLPPAFWQDAVGMAVYTLNRLLSSTNKEMTPHEILFGRKPNLSHTRIFGCPASARLLTPKGEWTTRTREGIFVGHVPDTREYKLYDRKNGEYFLSRHVDFFEDYIPYRPSSFVREIKFYESEEEEEEDEVKTESKSVGSQLTEIDLGESKDEDVLEIHADTLELLDETTVLSWSDQMEENSAEEDFHDATVGEDETENWIPEGSQVYDETMPEEASNDETATTTTGNRKSKRTNKGVLPKRYANSALEIQQKLNELTLQDKPLVEPKSYEEALSCWDRMEWKEAMKEEIHSQLANDTWELSGEPAVVGYNRVSLKINLISPCSLLPTEGLDPNVVKLLVSRCEAQYERLFRGELVKICINNSTRVKRVVPVVGVIAVGAIASAGVGLGGYALYKTMELEENQEEIMRTLDDLEDKVAITSSEVIFLKEKVKKMVKTVNRLIEDVNLFQEKAIEVQFITAYIVSRLVVGRGVVLETKRLWRKGRMDDQFFEYLNLTLPCRTACPLDYGEFKGCYFNEEENSILVDFLVPIVNENLTIIETDPFFLMVKDKSQMCKLIYNGPRTALVSRNEDCVFSAGRDFQGKFMANTRCKNFSDYEKSGVFKLDSCVPMEEGNEETFIQSVFKLPLTSTFSVNNVTYRGRMLNLVYNEKEDPLFLEKVTWHLTPVVNWDELNKTFPYLTPLDADHWGRERNRDFWIMICIIGAVFLTTFLIVLWEKLRSKCVKKKRHTCTCNHRHDSEMRTLRGNNPEDAESSEESIHG</sequence>
<evidence type="ECO:0000256" key="9">
    <source>
        <dbReference type="ARBA" id="ARBA00022801"/>
    </source>
</evidence>
<dbReference type="InterPro" id="IPR043502">
    <property type="entry name" value="DNA/RNA_pol_sf"/>
</dbReference>
<reference evidence="23 24" key="1">
    <citation type="submission" date="2015-12" db="EMBL/GenBank/DDBJ databases">
        <title>The genome of Folsomia candida.</title>
        <authorList>
            <person name="Faddeeva A."/>
            <person name="Derks M.F."/>
            <person name="Anvar Y."/>
            <person name="Smit S."/>
            <person name="Van Straalen N."/>
            <person name="Roelofs D."/>
        </authorList>
    </citation>
    <scope>NUCLEOTIDE SEQUENCE [LARGE SCALE GENOMIC DNA]</scope>
    <source>
        <strain evidence="23 24">VU population</strain>
        <tissue evidence="23">Whole body</tissue>
    </source>
</reference>
<name>A0A226EI65_FOLCA</name>
<feature type="domain" description="Integrase catalytic" evidence="22">
    <location>
        <begin position="546"/>
        <end position="722"/>
    </location>
</feature>
<evidence type="ECO:0000256" key="4">
    <source>
        <dbReference type="ARBA" id="ARBA00022722"/>
    </source>
</evidence>
<evidence type="ECO:0000256" key="17">
    <source>
        <dbReference type="PROSITE-ProRule" id="PRU00047"/>
    </source>
</evidence>
<dbReference type="InterPro" id="IPR057670">
    <property type="entry name" value="SH3_retrovirus"/>
</dbReference>
<keyword evidence="4" id="KW-0540">Nuclease</keyword>
<comment type="caution">
    <text evidence="23">The sequence shown here is derived from an EMBL/GenBank/DDBJ whole genome shotgun (WGS) entry which is preliminary data.</text>
</comment>
<keyword evidence="13" id="KW-0695">RNA-directed DNA polymerase</keyword>
<protein>
    <submittedName>
        <fullName evidence="23">Copia protein</fullName>
    </submittedName>
</protein>
<feature type="region of interest" description="Disordered" evidence="19">
    <location>
        <begin position="893"/>
        <end position="920"/>
    </location>
</feature>
<evidence type="ECO:0000259" key="21">
    <source>
        <dbReference type="PROSITE" id="PS50158"/>
    </source>
</evidence>
<dbReference type="GO" id="GO:0042575">
    <property type="term" value="C:DNA polymerase complex"/>
    <property type="evidence" value="ECO:0007669"/>
    <property type="project" value="UniProtKB-ARBA"/>
</dbReference>
<dbReference type="InterPro" id="IPR036397">
    <property type="entry name" value="RNaseH_sf"/>
</dbReference>
<dbReference type="InterPro" id="IPR025724">
    <property type="entry name" value="GAG-pre-integrase_dom"/>
</dbReference>
<keyword evidence="14" id="KW-0548">Nucleotidyltransferase</keyword>
<gene>
    <name evidence="23" type="ORF">Fcan01_08883</name>
</gene>
<keyword evidence="5" id="KW-0479">Metal-binding</keyword>
<dbReference type="GO" id="GO:0015074">
    <property type="term" value="P:DNA integration"/>
    <property type="evidence" value="ECO:0007669"/>
    <property type="project" value="UniProtKB-KW"/>
</dbReference>
<keyword evidence="10" id="KW-0067">ATP-binding</keyword>
<evidence type="ECO:0000313" key="24">
    <source>
        <dbReference type="Proteomes" id="UP000198287"/>
    </source>
</evidence>
<keyword evidence="2" id="KW-1188">Viral release from host cell</keyword>
<dbReference type="Pfam" id="PF22936">
    <property type="entry name" value="Pol_BBD"/>
    <property type="match status" value="1"/>
</dbReference>
<evidence type="ECO:0000256" key="1">
    <source>
        <dbReference type="ARBA" id="ARBA00002180"/>
    </source>
</evidence>
<dbReference type="InterPro" id="IPR054722">
    <property type="entry name" value="PolX-like_BBD"/>
</dbReference>
<feature type="compositionally biased region" description="Acidic residues" evidence="19">
    <location>
        <begin position="1431"/>
        <end position="1442"/>
    </location>
</feature>
<feature type="region of interest" description="Disordered" evidence="19">
    <location>
        <begin position="1421"/>
        <end position="1442"/>
    </location>
</feature>
<dbReference type="InterPro" id="IPR012337">
    <property type="entry name" value="RNaseH-like_sf"/>
</dbReference>
<keyword evidence="15" id="KW-0917">Virion maturation</keyword>
<dbReference type="EMBL" id="LNIX01000004">
    <property type="protein sequence ID" value="OXA56431.1"/>
    <property type="molecule type" value="Genomic_DNA"/>
</dbReference>
<dbReference type="Proteomes" id="UP000198287">
    <property type="component" value="Unassembled WGS sequence"/>
</dbReference>
<dbReference type="GO" id="GO:0008270">
    <property type="term" value="F:zinc ion binding"/>
    <property type="evidence" value="ECO:0007669"/>
    <property type="project" value="UniProtKB-KW"/>
</dbReference>
<evidence type="ECO:0000256" key="13">
    <source>
        <dbReference type="ARBA" id="ARBA00022918"/>
    </source>
</evidence>
<dbReference type="InterPro" id="IPR043128">
    <property type="entry name" value="Rev_trsase/Diguanyl_cyclase"/>
</dbReference>
<feature type="coiled-coil region" evidence="18">
    <location>
        <begin position="1078"/>
        <end position="1112"/>
    </location>
</feature>
<evidence type="ECO:0000256" key="14">
    <source>
        <dbReference type="ARBA" id="ARBA00022932"/>
    </source>
</evidence>
<dbReference type="SUPFAM" id="SSF53098">
    <property type="entry name" value="Ribonuclease H-like"/>
    <property type="match status" value="1"/>
</dbReference>
<keyword evidence="12" id="KW-0229">DNA integration</keyword>
<dbReference type="SMART" id="SM00343">
    <property type="entry name" value="ZnF_C2HC"/>
    <property type="match status" value="1"/>
</dbReference>
<evidence type="ECO:0000256" key="19">
    <source>
        <dbReference type="SAM" id="MobiDB-lite"/>
    </source>
</evidence>
<evidence type="ECO:0000256" key="11">
    <source>
        <dbReference type="ARBA" id="ARBA00022842"/>
    </source>
</evidence>
<keyword evidence="9" id="KW-0378">Hydrolase</keyword>
<dbReference type="InterPro" id="IPR039537">
    <property type="entry name" value="Retrotran_Ty1/copia-like"/>
</dbReference>
<evidence type="ECO:0000256" key="18">
    <source>
        <dbReference type="SAM" id="Coils"/>
    </source>
</evidence>
<evidence type="ECO:0000256" key="15">
    <source>
        <dbReference type="ARBA" id="ARBA00023113"/>
    </source>
</evidence>
<dbReference type="GO" id="GO:0004190">
    <property type="term" value="F:aspartic-type endopeptidase activity"/>
    <property type="evidence" value="ECO:0007669"/>
    <property type="project" value="UniProtKB-KW"/>
</dbReference>
<keyword evidence="8" id="KW-0255">Endonuclease</keyword>
<proteinExistence type="predicted"/>
<keyword evidence="14" id="KW-0239">DNA-directed DNA polymerase</keyword>
<dbReference type="SUPFAM" id="SSF56672">
    <property type="entry name" value="DNA/RNA polymerases"/>
    <property type="match status" value="1"/>
</dbReference>
<dbReference type="PROSITE" id="PS50158">
    <property type="entry name" value="ZF_CCHC"/>
    <property type="match status" value="1"/>
</dbReference>
<accession>A0A226EI65</accession>
<evidence type="ECO:0000256" key="7">
    <source>
        <dbReference type="ARBA" id="ARBA00022750"/>
    </source>
</evidence>
<dbReference type="GO" id="GO:0004519">
    <property type="term" value="F:endonuclease activity"/>
    <property type="evidence" value="ECO:0007669"/>
    <property type="project" value="UniProtKB-KW"/>
</dbReference>
<evidence type="ECO:0000256" key="8">
    <source>
        <dbReference type="ARBA" id="ARBA00022759"/>
    </source>
</evidence>
<evidence type="ECO:0000256" key="3">
    <source>
        <dbReference type="ARBA" id="ARBA00022670"/>
    </source>
</evidence>
<organism evidence="23 24">
    <name type="scientific">Folsomia candida</name>
    <name type="common">Springtail</name>
    <dbReference type="NCBI Taxonomy" id="158441"/>
    <lineage>
        <taxon>Eukaryota</taxon>
        <taxon>Metazoa</taxon>
        <taxon>Ecdysozoa</taxon>
        <taxon>Arthropoda</taxon>
        <taxon>Hexapoda</taxon>
        <taxon>Collembola</taxon>
        <taxon>Entomobryomorpha</taxon>
        <taxon>Isotomoidea</taxon>
        <taxon>Isotomidae</taxon>
        <taxon>Proisotominae</taxon>
        <taxon>Folsomia</taxon>
    </lineage>
</organism>
<dbReference type="GO" id="GO:0006310">
    <property type="term" value="P:DNA recombination"/>
    <property type="evidence" value="ECO:0007669"/>
    <property type="project" value="UniProtKB-KW"/>
</dbReference>
<dbReference type="GO" id="GO:0005524">
    <property type="term" value="F:ATP binding"/>
    <property type="evidence" value="ECO:0007669"/>
    <property type="project" value="UniProtKB-KW"/>
</dbReference>
<evidence type="ECO:0000256" key="6">
    <source>
        <dbReference type="ARBA" id="ARBA00022741"/>
    </source>
</evidence>
<keyword evidence="17" id="KW-0862">Zinc</keyword>
<keyword evidence="6" id="KW-0547">Nucleotide-binding</keyword>
<comment type="function">
    <text evidence="1">The aspartyl protease (PR) mediates the proteolytic cleavages of the Gag and Gag-Pol polyproteins after assembly of the VLP.</text>
</comment>
<dbReference type="InterPro" id="IPR001584">
    <property type="entry name" value="Integrase_cat-core"/>
</dbReference>
<evidence type="ECO:0000256" key="12">
    <source>
        <dbReference type="ARBA" id="ARBA00022908"/>
    </source>
</evidence>
<dbReference type="Gene3D" id="3.30.70.270">
    <property type="match status" value="1"/>
</dbReference>
<evidence type="ECO:0000259" key="22">
    <source>
        <dbReference type="PROSITE" id="PS50994"/>
    </source>
</evidence>
<keyword evidence="16" id="KW-0233">DNA recombination</keyword>
<dbReference type="GO" id="GO:0003887">
    <property type="term" value="F:DNA-directed DNA polymerase activity"/>
    <property type="evidence" value="ECO:0007669"/>
    <property type="project" value="UniProtKB-KW"/>
</dbReference>
<evidence type="ECO:0000256" key="16">
    <source>
        <dbReference type="ARBA" id="ARBA00023172"/>
    </source>
</evidence>
<dbReference type="PANTHER" id="PTHR42648:SF11">
    <property type="entry name" value="TRANSPOSON TY4-P GAG-POL POLYPROTEIN"/>
    <property type="match status" value="1"/>
</dbReference>
<dbReference type="Gene3D" id="3.30.420.10">
    <property type="entry name" value="Ribonuclease H-like superfamily/Ribonuclease H"/>
    <property type="match status" value="1"/>
</dbReference>
<feature type="domain" description="CCHC-type" evidence="21">
    <location>
        <begin position="291"/>
        <end position="306"/>
    </location>
</feature>
<evidence type="ECO:0000256" key="5">
    <source>
        <dbReference type="ARBA" id="ARBA00022723"/>
    </source>
</evidence>
<dbReference type="InterPro" id="IPR001878">
    <property type="entry name" value="Znf_CCHC"/>
</dbReference>
<feature type="compositionally biased region" description="Polar residues" evidence="19">
    <location>
        <begin position="901"/>
        <end position="910"/>
    </location>
</feature>
<keyword evidence="18" id="KW-0175">Coiled coil</keyword>
<keyword evidence="20" id="KW-0812">Transmembrane</keyword>
<dbReference type="GO" id="GO:0006508">
    <property type="term" value="P:proteolysis"/>
    <property type="evidence" value="ECO:0007669"/>
    <property type="project" value="UniProtKB-KW"/>
</dbReference>
<keyword evidence="7" id="KW-0064">Aspartyl protease</keyword>
<feature type="transmembrane region" description="Helical" evidence="20">
    <location>
        <begin position="1377"/>
        <end position="1397"/>
    </location>
</feature>
<dbReference type="Gene3D" id="3.10.10.10">
    <property type="entry name" value="HIV Type 1 Reverse Transcriptase, subunit A, domain 1"/>
    <property type="match status" value="1"/>
</dbReference>
<keyword evidence="20" id="KW-1133">Transmembrane helix</keyword>
<evidence type="ECO:0000256" key="10">
    <source>
        <dbReference type="ARBA" id="ARBA00022840"/>
    </source>
</evidence>
<dbReference type="InterPro" id="IPR036875">
    <property type="entry name" value="Znf_CCHC_sf"/>
</dbReference>
<keyword evidence="3" id="KW-0645">Protease</keyword>
<evidence type="ECO:0000256" key="2">
    <source>
        <dbReference type="ARBA" id="ARBA00022612"/>
    </source>
</evidence>
<dbReference type="SUPFAM" id="SSF57756">
    <property type="entry name" value="Retrovirus zinc finger-like domains"/>
    <property type="match status" value="1"/>
</dbReference>
<evidence type="ECO:0000256" key="20">
    <source>
        <dbReference type="SAM" id="Phobius"/>
    </source>
</evidence>
<dbReference type="Pfam" id="PF25597">
    <property type="entry name" value="SH3_retrovirus"/>
    <property type="match status" value="1"/>
</dbReference>